<accession>A0A8J3EKH3</accession>
<dbReference type="PANTHER" id="PTHR48100">
    <property type="entry name" value="BROAD-SPECIFICITY PHOSPHATASE YOR283W-RELATED"/>
    <property type="match status" value="1"/>
</dbReference>
<dbReference type="GO" id="GO:0005737">
    <property type="term" value="C:cytoplasm"/>
    <property type="evidence" value="ECO:0007669"/>
    <property type="project" value="TreeGrafter"/>
</dbReference>
<dbReference type="Proteomes" id="UP000656813">
    <property type="component" value="Unassembled WGS sequence"/>
</dbReference>
<proteinExistence type="predicted"/>
<dbReference type="Gene3D" id="3.40.50.1240">
    <property type="entry name" value="Phosphoglycerate mutase-like"/>
    <property type="match status" value="1"/>
</dbReference>
<keyword evidence="2" id="KW-1185">Reference proteome</keyword>
<organism evidence="1 2">
    <name type="scientific">Pullulanibacillus pueri</name>
    <dbReference type="NCBI Taxonomy" id="1437324"/>
    <lineage>
        <taxon>Bacteria</taxon>
        <taxon>Bacillati</taxon>
        <taxon>Bacillota</taxon>
        <taxon>Bacilli</taxon>
        <taxon>Bacillales</taxon>
        <taxon>Sporolactobacillaceae</taxon>
        <taxon>Pullulanibacillus</taxon>
    </lineage>
</organism>
<gene>
    <name evidence="1" type="primary">gpm</name>
    <name evidence="1" type="ORF">GCM10007096_08890</name>
</gene>
<dbReference type="RefSeq" id="WP_188496185.1">
    <property type="nucleotide sequence ID" value="NZ_BMFV01000004.1"/>
</dbReference>
<sequence length="190" mass="22256">MSTHLYLVRHAHSVYSADEFGRPLSEQGRHDALLVTECLKTEGIDQVISSPYQRAKETVQGIASIIHKEIEIISDLRERQLSRVPVNDFNLAIDKVWQDPNFSFEGGESNHKAQRRGVQVILQLLMKYAGKRIVVGTHGNLMVLIMQHFDERYNYEFWKTLDMPDIYRFSFDGQHLKEVKRLWKRSQRDE</sequence>
<protein>
    <submittedName>
        <fullName evidence="1">Phosphoglycerate mutase</fullName>
    </submittedName>
</protein>
<dbReference type="AlphaFoldDB" id="A0A8J3EKH3"/>
<dbReference type="Pfam" id="PF00300">
    <property type="entry name" value="His_Phos_1"/>
    <property type="match status" value="1"/>
</dbReference>
<dbReference type="SUPFAM" id="SSF53254">
    <property type="entry name" value="Phosphoglycerate mutase-like"/>
    <property type="match status" value="1"/>
</dbReference>
<comment type="caution">
    <text evidence="1">The sequence shown here is derived from an EMBL/GenBank/DDBJ whole genome shotgun (WGS) entry which is preliminary data.</text>
</comment>
<name>A0A8J3EKH3_9BACL</name>
<dbReference type="GO" id="GO:0016791">
    <property type="term" value="F:phosphatase activity"/>
    <property type="evidence" value="ECO:0007669"/>
    <property type="project" value="TreeGrafter"/>
</dbReference>
<dbReference type="SMART" id="SM00855">
    <property type="entry name" value="PGAM"/>
    <property type="match status" value="1"/>
</dbReference>
<reference evidence="1" key="2">
    <citation type="submission" date="2020-09" db="EMBL/GenBank/DDBJ databases">
        <authorList>
            <person name="Sun Q."/>
            <person name="Zhou Y."/>
        </authorList>
    </citation>
    <scope>NUCLEOTIDE SEQUENCE</scope>
    <source>
        <strain evidence="1">CGMCC 1.12777</strain>
    </source>
</reference>
<reference evidence="1" key="1">
    <citation type="journal article" date="2014" name="Int. J. Syst. Evol. Microbiol.">
        <title>Complete genome sequence of Corynebacterium casei LMG S-19264T (=DSM 44701T), isolated from a smear-ripened cheese.</title>
        <authorList>
            <consortium name="US DOE Joint Genome Institute (JGI-PGF)"/>
            <person name="Walter F."/>
            <person name="Albersmeier A."/>
            <person name="Kalinowski J."/>
            <person name="Ruckert C."/>
        </authorList>
    </citation>
    <scope>NUCLEOTIDE SEQUENCE</scope>
    <source>
        <strain evidence="1">CGMCC 1.12777</strain>
    </source>
</reference>
<evidence type="ECO:0000313" key="2">
    <source>
        <dbReference type="Proteomes" id="UP000656813"/>
    </source>
</evidence>
<evidence type="ECO:0000313" key="1">
    <source>
        <dbReference type="EMBL" id="GGH77257.1"/>
    </source>
</evidence>
<dbReference type="InterPro" id="IPR050275">
    <property type="entry name" value="PGM_Phosphatase"/>
</dbReference>
<dbReference type="EMBL" id="BMFV01000004">
    <property type="protein sequence ID" value="GGH77257.1"/>
    <property type="molecule type" value="Genomic_DNA"/>
</dbReference>
<dbReference type="CDD" id="cd07067">
    <property type="entry name" value="HP_PGM_like"/>
    <property type="match status" value="1"/>
</dbReference>
<dbReference type="InterPro" id="IPR029033">
    <property type="entry name" value="His_PPase_superfam"/>
</dbReference>
<dbReference type="InterPro" id="IPR013078">
    <property type="entry name" value="His_Pase_superF_clade-1"/>
</dbReference>
<dbReference type="PANTHER" id="PTHR48100:SF59">
    <property type="entry name" value="ADENOSYLCOBALAMIN_ALPHA-RIBAZOLE PHOSPHATASE"/>
    <property type="match status" value="1"/>
</dbReference>